<feature type="region of interest" description="Disordered" evidence="8">
    <location>
        <begin position="111"/>
        <end position="174"/>
    </location>
</feature>
<organism evidence="10 11">
    <name type="scientific">Elysia marginata</name>
    <dbReference type="NCBI Taxonomy" id="1093978"/>
    <lineage>
        <taxon>Eukaryota</taxon>
        <taxon>Metazoa</taxon>
        <taxon>Spiralia</taxon>
        <taxon>Lophotrochozoa</taxon>
        <taxon>Mollusca</taxon>
        <taxon>Gastropoda</taxon>
        <taxon>Heterobranchia</taxon>
        <taxon>Euthyneura</taxon>
        <taxon>Panpulmonata</taxon>
        <taxon>Sacoglossa</taxon>
        <taxon>Placobranchoidea</taxon>
        <taxon>Plakobranchidae</taxon>
        <taxon>Elysia</taxon>
    </lineage>
</organism>
<evidence type="ECO:0000313" key="10">
    <source>
        <dbReference type="EMBL" id="GFR97470.1"/>
    </source>
</evidence>
<protein>
    <submittedName>
        <fullName evidence="10">Guanylate cyclase</fullName>
    </submittedName>
</protein>
<evidence type="ECO:0000259" key="9">
    <source>
        <dbReference type="PROSITE" id="PS50125"/>
    </source>
</evidence>
<evidence type="ECO:0000256" key="5">
    <source>
        <dbReference type="ARBA" id="ARBA00023136"/>
    </source>
</evidence>
<dbReference type="InterPro" id="IPR018297">
    <property type="entry name" value="A/G_cyclase_CS"/>
</dbReference>
<feature type="compositionally biased region" description="Polar residues" evidence="8">
    <location>
        <begin position="141"/>
        <end position="150"/>
    </location>
</feature>
<dbReference type="GO" id="GO:0005886">
    <property type="term" value="C:plasma membrane"/>
    <property type="evidence" value="ECO:0007669"/>
    <property type="project" value="TreeGrafter"/>
</dbReference>
<dbReference type="PROSITE" id="PS50125">
    <property type="entry name" value="GUANYLATE_CYCLASE_2"/>
    <property type="match status" value="1"/>
</dbReference>
<evidence type="ECO:0000256" key="2">
    <source>
        <dbReference type="ARBA" id="ARBA00022692"/>
    </source>
</evidence>
<dbReference type="PROSITE" id="PS00452">
    <property type="entry name" value="GUANYLATE_CYCLASE_1"/>
    <property type="match status" value="1"/>
</dbReference>
<evidence type="ECO:0000256" key="8">
    <source>
        <dbReference type="SAM" id="MobiDB-lite"/>
    </source>
</evidence>
<evidence type="ECO:0000256" key="1">
    <source>
        <dbReference type="ARBA" id="ARBA00004370"/>
    </source>
</evidence>
<comment type="caution">
    <text evidence="10">The sequence shown here is derived from an EMBL/GenBank/DDBJ whole genome shotgun (WGS) entry which is preliminary data.</text>
</comment>
<comment type="subcellular location">
    <subcellularLocation>
        <location evidence="1">Membrane</location>
    </subcellularLocation>
</comment>
<keyword evidence="11" id="KW-1185">Reference proteome</keyword>
<keyword evidence="3" id="KW-0547">Nucleotide-binding</keyword>
<evidence type="ECO:0000256" key="7">
    <source>
        <dbReference type="RuleBase" id="RU000405"/>
    </source>
</evidence>
<sequence>MARAALKLLDSVLNFVIPHRPAEQLRIRIGLNSGPVVAGVVGNTMPRYCLFGNTVNLASRMESQGLPLRIQASSFTYDLLKDEPEFLLEPRGSVEIKGKGLMNTYWLTSGRNQDMTTPDDGHVTRVSPRSTGGSREDVMKTPNNGTSDQRSPLRVGVRGGGDYSKTGNQQSPLNGIMDVKEASHEIYPFTHESIGYNHFSHI</sequence>
<dbReference type="InterPro" id="IPR001054">
    <property type="entry name" value="A/G_cyclase"/>
</dbReference>
<evidence type="ECO:0000256" key="6">
    <source>
        <dbReference type="ARBA" id="ARBA00023239"/>
    </source>
</evidence>
<dbReference type="CDD" id="cd07302">
    <property type="entry name" value="CHD"/>
    <property type="match status" value="1"/>
</dbReference>
<dbReference type="GO" id="GO:0007168">
    <property type="term" value="P:receptor guanylyl cyclase signaling pathway"/>
    <property type="evidence" value="ECO:0007669"/>
    <property type="project" value="TreeGrafter"/>
</dbReference>
<dbReference type="SUPFAM" id="SSF55073">
    <property type="entry name" value="Nucleotide cyclase"/>
    <property type="match status" value="1"/>
</dbReference>
<dbReference type="GO" id="GO:0004383">
    <property type="term" value="F:guanylate cyclase activity"/>
    <property type="evidence" value="ECO:0007669"/>
    <property type="project" value="TreeGrafter"/>
</dbReference>
<dbReference type="PANTHER" id="PTHR11920:SF335">
    <property type="entry name" value="GUANYLATE CYCLASE"/>
    <property type="match status" value="1"/>
</dbReference>
<dbReference type="AlphaFoldDB" id="A0AAV4HLF5"/>
<dbReference type="GO" id="GO:0035556">
    <property type="term" value="P:intracellular signal transduction"/>
    <property type="evidence" value="ECO:0007669"/>
    <property type="project" value="InterPro"/>
</dbReference>
<dbReference type="PANTHER" id="PTHR11920">
    <property type="entry name" value="GUANYLYL CYCLASE"/>
    <property type="match status" value="1"/>
</dbReference>
<dbReference type="EMBL" id="BMAT01012700">
    <property type="protein sequence ID" value="GFR97470.1"/>
    <property type="molecule type" value="Genomic_DNA"/>
</dbReference>
<dbReference type="SMART" id="SM00044">
    <property type="entry name" value="CYCc"/>
    <property type="match status" value="1"/>
</dbReference>
<gene>
    <name evidence="10" type="ORF">ElyMa_006325300</name>
</gene>
<dbReference type="Proteomes" id="UP000762676">
    <property type="component" value="Unassembled WGS sequence"/>
</dbReference>
<dbReference type="Gene3D" id="3.30.70.1230">
    <property type="entry name" value="Nucleotide cyclase"/>
    <property type="match status" value="1"/>
</dbReference>
<evidence type="ECO:0000256" key="4">
    <source>
        <dbReference type="ARBA" id="ARBA00022989"/>
    </source>
</evidence>
<dbReference type="GO" id="GO:0001653">
    <property type="term" value="F:peptide receptor activity"/>
    <property type="evidence" value="ECO:0007669"/>
    <property type="project" value="TreeGrafter"/>
</dbReference>
<proteinExistence type="inferred from homology"/>
<keyword evidence="2" id="KW-0812">Transmembrane</keyword>
<comment type="similarity">
    <text evidence="7">Belongs to the adenylyl cyclase class-4/guanylyl cyclase family.</text>
</comment>
<dbReference type="GO" id="GO:0000166">
    <property type="term" value="F:nucleotide binding"/>
    <property type="evidence" value="ECO:0007669"/>
    <property type="project" value="UniProtKB-KW"/>
</dbReference>
<keyword evidence="6 7" id="KW-0456">Lyase</keyword>
<keyword evidence="5" id="KW-0472">Membrane</keyword>
<keyword evidence="4" id="KW-1133">Transmembrane helix</keyword>
<accession>A0AAV4HLF5</accession>
<dbReference type="GO" id="GO:0004016">
    <property type="term" value="F:adenylate cyclase activity"/>
    <property type="evidence" value="ECO:0007669"/>
    <property type="project" value="TreeGrafter"/>
</dbReference>
<evidence type="ECO:0000256" key="3">
    <source>
        <dbReference type="ARBA" id="ARBA00022741"/>
    </source>
</evidence>
<name>A0AAV4HLF5_9GAST</name>
<reference evidence="10 11" key="1">
    <citation type="journal article" date="2021" name="Elife">
        <title>Chloroplast acquisition without the gene transfer in kleptoplastic sea slugs, Plakobranchus ocellatus.</title>
        <authorList>
            <person name="Maeda T."/>
            <person name="Takahashi S."/>
            <person name="Yoshida T."/>
            <person name="Shimamura S."/>
            <person name="Takaki Y."/>
            <person name="Nagai Y."/>
            <person name="Toyoda A."/>
            <person name="Suzuki Y."/>
            <person name="Arimoto A."/>
            <person name="Ishii H."/>
            <person name="Satoh N."/>
            <person name="Nishiyama T."/>
            <person name="Hasebe M."/>
            <person name="Maruyama T."/>
            <person name="Minagawa J."/>
            <person name="Obokata J."/>
            <person name="Shigenobu S."/>
        </authorList>
    </citation>
    <scope>NUCLEOTIDE SEQUENCE [LARGE SCALE GENOMIC DNA]</scope>
</reference>
<dbReference type="Pfam" id="PF00211">
    <property type="entry name" value="Guanylate_cyc"/>
    <property type="match status" value="1"/>
</dbReference>
<dbReference type="InterPro" id="IPR029787">
    <property type="entry name" value="Nucleotide_cyclase"/>
</dbReference>
<evidence type="ECO:0000313" key="11">
    <source>
        <dbReference type="Proteomes" id="UP000762676"/>
    </source>
</evidence>
<feature type="domain" description="Guanylate cyclase" evidence="9">
    <location>
        <begin position="1"/>
        <end position="62"/>
    </location>
</feature>
<dbReference type="InterPro" id="IPR050401">
    <property type="entry name" value="Cyclic_nucleotide_synthase"/>
</dbReference>